<evidence type="ECO:0000313" key="1">
    <source>
        <dbReference type="EMBL" id="KIK33221.1"/>
    </source>
</evidence>
<dbReference type="HOGENOM" id="CLU_006344_16_0_1"/>
<dbReference type="AlphaFoldDB" id="A0A0C9ZUZ0"/>
<name>A0A0C9ZUZ0_9AGAM</name>
<accession>A0A0C9ZUZ0</accession>
<organism evidence="1 2">
    <name type="scientific">Suillus luteus UH-Slu-Lm8-n1</name>
    <dbReference type="NCBI Taxonomy" id="930992"/>
    <lineage>
        <taxon>Eukaryota</taxon>
        <taxon>Fungi</taxon>
        <taxon>Dikarya</taxon>
        <taxon>Basidiomycota</taxon>
        <taxon>Agaricomycotina</taxon>
        <taxon>Agaricomycetes</taxon>
        <taxon>Agaricomycetidae</taxon>
        <taxon>Boletales</taxon>
        <taxon>Suillineae</taxon>
        <taxon>Suillaceae</taxon>
        <taxon>Suillus</taxon>
    </lineage>
</organism>
<reference evidence="2" key="2">
    <citation type="submission" date="2015-01" db="EMBL/GenBank/DDBJ databases">
        <title>Evolutionary Origins and Diversification of the Mycorrhizal Mutualists.</title>
        <authorList>
            <consortium name="DOE Joint Genome Institute"/>
            <consortium name="Mycorrhizal Genomics Consortium"/>
            <person name="Kohler A."/>
            <person name="Kuo A."/>
            <person name="Nagy L.G."/>
            <person name="Floudas D."/>
            <person name="Copeland A."/>
            <person name="Barry K.W."/>
            <person name="Cichocki N."/>
            <person name="Veneault-Fourrey C."/>
            <person name="LaButti K."/>
            <person name="Lindquist E.A."/>
            <person name="Lipzen A."/>
            <person name="Lundell T."/>
            <person name="Morin E."/>
            <person name="Murat C."/>
            <person name="Riley R."/>
            <person name="Ohm R."/>
            <person name="Sun H."/>
            <person name="Tunlid A."/>
            <person name="Henrissat B."/>
            <person name="Grigoriev I.V."/>
            <person name="Hibbett D.S."/>
            <person name="Martin F."/>
        </authorList>
    </citation>
    <scope>NUCLEOTIDE SEQUENCE [LARGE SCALE GENOMIC DNA]</scope>
    <source>
        <strain evidence="2">UH-Slu-Lm8-n1</strain>
    </source>
</reference>
<evidence type="ECO:0000313" key="2">
    <source>
        <dbReference type="Proteomes" id="UP000054485"/>
    </source>
</evidence>
<dbReference type="STRING" id="930992.A0A0C9ZUZ0"/>
<protein>
    <submittedName>
        <fullName evidence="1">Uncharacterized protein</fullName>
    </submittedName>
</protein>
<dbReference type="InParanoid" id="A0A0C9ZUZ0"/>
<sequence>MVCATSTFVHVQLGERSTHRKEHPHYDCIFVNVNPDLDGMRGMSVARVLTFFSFTYRTETYPSAVVRWFDTLGDSPDEDTGMWVVQPAHHANHAPNISIIHIDSIYRAAHLIPVYGNQFVSLNLRHYQTYDSFRKFYVNKYADHHAFEITS</sequence>
<reference evidence="1 2" key="1">
    <citation type="submission" date="2014-04" db="EMBL/GenBank/DDBJ databases">
        <authorList>
            <consortium name="DOE Joint Genome Institute"/>
            <person name="Kuo A."/>
            <person name="Ruytinx J."/>
            <person name="Rineau F."/>
            <person name="Colpaert J."/>
            <person name="Kohler A."/>
            <person name="Nagy L.G."/>
            <person name="Floudas D."/>
            <person name="Copeland A."/>
            <person name="Barry K.W."/>
            <person name="Cichocki N."/>
            <person name="Veneault-Fourrey C."/>
            <person name="LaButti K."/>
            <person name="Lindquist E.A."/>
            <person name="Lipzen A."/>
            <person name="Lundell T."/>
            <person name="Morin E."/>
            <person name="Murat C."/>
            <person name="Sun H."/>
            <person name="Tunlid A."/>
            <person name="Henrissat B."/>
            <person name="Grigoriev I.V."/>
            <person name="Hibbett D.S."/>
            <person name="Martin F."/>
            <person name="Nordberg H.P."/>
            <person name="Cantor M.N."/>
            <person name="Hua S.X."/>
        </authorList>
    </citation>
    <scope>NUCLEOTIDE SEQUENCE [LARGE SCALE GENOMIC DNA]</scope>
    <source>
        <strain evidence="1 2">UH-Slu-Lm8-n1</strain>
    </source>
</reference>
<dbReference type="Proteomes" id="UP000054485">
    <property type="component" value="Unassembled WGS sequence"/>
</dbReference>
<gene>
    <name evidence="1" type="ORF">CY34DRAFT_100002</name>
</gene>
<dbReference type="EMBL" id="KN835993">
    <property type="protein sequence ID" value="KIK33221.1"/>
    <property type="molecule type" value="Genomic_DNA"/>
</dbReference>
<keyword evidence="2" id="KW-1185">Reference proteome</keyword>
<dbReference type="OrthoDB" id="3187773at2759"/>
<proteinExistence type="predicted"/>